<dbReference type="Proteomes" id="UP000323067">
    <property type="component" value="Chromosome vi"/>
</dbReference>
<evidence type="ECO:0000256" key="1">
    <source>
        <dbReference type="SAM" id="Phobius"/>
    </source>
</evidence>
<reference evidence="2 3" key="1">
    <citation type="journal article" date="2017" name="BMC Genomics">
        <title>Chromosome level assembly and secondary metabolite potential of the parasitic fungus Cordyceps militaris.</title>
        <authorList>
            <person name="Kramer G.J."/>
            <person name="Nodwell J.R."/>
        </authorList>
    </citation>
    <scope>NUCLEOTIDE SEQUENCE [LARGE SCALE GENOMIC DNA]</scope>
    <source>
        <strain evidence="2 3">ATCC 34164</strain>
    </source>
</reference>
<protein>
    <recommendedName>
        <fullName evidence="4">TLC domain-containing protein</fullName>
    </recommendedName>
</protein>
<keyword evidence="1" id="KW-1133">Transmembrane helix</keyword>
<sequence>MPGPHSGQHHGLHLGELINELISSIAPFSGLILTVTCCVIALVRLYILDPFIPKMYSRDALRNVSSTQMRSFTNHHVAAGTKILLVFLCGYPLLAIICGNATPHTPYAKGSAVTLGDMMIVSSQIFTGMYIFELFFREKVSVISCAHHIGAIVIAQAAIAMSINFGHERDAVYEFILCFIWGMFCPPPPPNPLRNTSEAADKICIGAFDVVAELWPHLAMILYRVHHDNHALLSRIFYATAILEVVGTTTETIIVMFLFGSLWDKWSLSLKITTPFLHTLFSAAQLWGVWIFYKMGKDQQRKLKKSEEMRPNSGATAVESV</sequence>
<feature type="transmembrane region" description="Helical" evidence="1">
    <location>
        <begin position="25"/>
        <end position="48"/>
    </location>
</feature>
<name>A0A2H4SAC3_CORMI</name>
<feature type="transmembrane region" description="Helical" evidence="1">
    <location>
        <begin position="275"/>
        <end position="293"/>
    </location>
</feature>
<evidence type="ECO:0008006" key="4">
    <source>
        <dbReference type="Google" id="ProtNLM"/>
    </source>
</evidence>
<feature type="transmembrane region" description="Helical" evidence="1">
    <location>
        <begin position="148"/>
        <end position="165"/>
    </location>
</feature>
<feature type="transmembrane region" description="Helical" evidence="1">
    <location>
        <begin position="236"/>
        <end position="263"/>
    </location>
</feature>
<dbReference type="EMBL" id="CP023323">
    <property type="protein sequence ID" value="ATY60059.1"/>
    <property type="molecule type" value="Genomic_DNA"/>
</dbReference>
<keyword evidence="1" id="KW-0812">Transmembrane</keyword>
<keyword evidence="1" id="KW-0472">Membrane</keyword>
<evidence type="ECO:0000313" key="2">
    <source>
        <dbReference type="EMBL" id="ATY60059.1"/>
    </source>
</evidence>
<dbReference type="OrthoDB" id="10010954at2759"/>
<accession>A0A2H4SAC3</accession>
<dbReference type="AlphaFoldDB" id="A0A2H4SAC3"/>
<feature type="transmembrane region" description="Helical" evidence="1">
    <location>
        <begin position="114"/>
        <end position="136"/>
    </location>
</feature>
<gene>
    <name evidence="2" type="ORF">A9K55_005516</name>
</gene>
<feature type="transmembrane region" description="Helical" evidence="1">
    <location>
        <begin position="83"/>
        <end position="102"/>
    </location>
</feature>
<organism evidence="2 3">
    <name type="scientific">Cordyceps militaris</name>
    <name type="common">Caterpillar fungus</name>
    <name type="synonym">Clavaria militaris</name>
    <dbReference type="NCBI Taxonomy" id="73501"/>
    <lineage>
        <taxon>Eukaryota</taxon>
        <taxon>Fungi</taxon>
        <taxon>Dikarya</taxon>
        <taxon>Ascomycota</taxon>
        <taxon>Pezizomycotina</taxon>
        <taxon>Sordariomycetes</taxon>
        <taxon>Hypocreomycetidae</taxon>
        <taxon>Hypocreales</taxon>
        <taxon>Cordycipitaceae</taxon>
        <taxon>Cordyceps</taxon>
    </lineage>
</organism>
<proteinExistence type="predicted"/>
<dbReference type="VEuPathDB" id="FungiDB:A9K55_005516"/>
<evidence type="ECO:0000313" key="3">
    <source>
        <dbReference type="Proteomes" id="UP000323067"/>
    </source>
</evidence>
<dbReference type="VEuPathDB" id="FungiDB:CCM_03466"/>